<comment type="caution">
    <text evidence="2">The sequence shown here is derived from an EMBL/GenBank/DDBJ whole genome shotgun (WGS) entry which is preliminary data.</text>
</comment>
<feature type="region of interest" description="Disordered" evidence="1">
    <location>
        <begin position="232"/>
        <end position="253"/>
    </location>
</feature>
<gene>
    <name evidence="2" type="ORF">KC19_3G170500</name>
</gene>
<organism evidence="2 3">
    <name type="scientific">Ceratodon purpureus</name>
    <name type="common">Fire moss</name>
    <name type="synonym">Dicranum purpureum</name>
    <dbReference type="NCBI Taxonomy" id="3225"/>
    <lineage>
        <taxon>Eukaryota</taxon>
        <taxon>Viridiplantae</taxon>
        <taxon>Streptophyta</taxon>
        <taxon>Embryophyta</taxon>
        <taxon>Bryophyta</taxon>
        <taxon>Bryophytina</taxon>
        <taxon>Bryopsida</taxon>
        <taxon>Dicranidae</taxon>
        <taxon>Pseudoditrichales</taxon>
        <taxon>Ditrichaceae</taxon>
        <taxon>Ceratodon</taxon>
    </lineage>
</organism>
<feature type="compositionally biased region" description="Low complexity" evidence="1">
    <location>
        <begin position="244"/>
        <end position="253"/>
    </location>
</feature>
<evidence type="ECO:0000313" key="2">
    <source>
        <dbReference type="EMBL" id="KAG0583906.1"/>
    </source>
</evidence>
<name>A0A8T0IM60_CERPU</name>
<keyword evidence="3" id="KW-1185">Reference proteome</keyword>
<evidence type="ECO:0000313" key="3">
    <source>
        <dbReference type="Proteomes" id="UP000822688"/>
    </source>
</evidence>
<dbReference type="EMBL" id="CM026423">
    <property type="protein sequence ID" value="KAG0583906.1"/>
    <property type="molecule type" value="Genomic_DNA"/>
</dbReference>
<reference evidence="2" key="1">
    <citation type="submission" date="2020-06" db="EMBL/GenBank/DDBJ databases">
        <title>WGS assembly of Ceratodon purpureus strain R40.</title>
        <authorList>
            <person name="Carey S.B."/>
            <person name="Jenkins J."/>
            <person name="Shu S."/>
            <person name="Lovell J.T."/>
            <person name="Sreedasyam A."/>
            <person name="Maumus F."/>
            <person name="Tiley G.P."/>
            <person name="Fernandez-Pozo N."/>
            <person name="Barry K."/>
            <person name="Chen C."/>
            <person name="Wang M."/>
            <person name="Lipzen A."/>
            <person name="Daum C."/>
            <person name="Saski C.A."/>
            <person name="Payton A.C."/>
            <person name="Mcbreen J.C."/>
            <person name="Conrad R.E."/>
            <person name="Kollar L.M."/>
            <person name="Olsson S."/>
            <person name="Huttunen S."/>
            <person name="Landis J.B."/>
            <person name="Wickett N.J."/>
            <person name="Johnson M.G."/>
            <person name="Rensing S.A."/>
            <person name="Grimwood J."/>
            <person name="Schmutz J."/>
            <person name="Mcdaniel S.F."/>
        </authorList>
    </citation>
    <scope>NUCLEOTIDE SEQUENCE</scope>
    <source>
        <strain evidence="2">R40</strain>
    </source>
</reference>
<evidence type="ECO:0000256" key="1">
    <source>
        <dbReference type="SAM" id="MobiDB-lite"/>
    </source>
</evidence>
<evidence type="ECO:0008006" key="4">
    <source>
        <dbReference type="Google" id="ProtNLM"/>
    </source>
</evidence>
<dbReference type="AlphaFoldDB" id="A0A8T0IM60"/>
<protein>
    <recommendedName>
        <fullName evidence="4">Fungal N-terminal domain-containing protein</fullName>
    </recommendedName>
</protein>
<dbReference type="Proteomes" id="UP000822688">
    <property type="component" value="Chromosome 3"/>
</dbReference>
<proteinExistence type="predicted"/>
<sequence>MSGVEVLLFGAVIGGFTNLLTDGINPLLQIARTAVRCEEECRKLADVVESIKEDVEHILRLLGELQDYDPNATQDLRLLVNLVKKLKEELHLADIDMHVCNTASKIGKKLGSYRLSKKITAHNDQITALGKELVQVNLHLKSMLDDAKFRRSSFEMHQRLSNLELQHASLELQHTYGASSQLQQQPSILDLQRWSRETEDILQREESTRLSQRLQNEYSLYGCYDSTRLYADGSSQHSSHHSSHNLNHTTSSQYDQSFTNSAHLEAHNQWSHITQTHDHMTHSEAVQVPLQDPYVPHLLLNLH</sequence>
<accession>A0A8T0IM60</accession>